<feature type="transmembrane region" description="Helical" evidence="9">
    <location>
        <begin position="325"/>
        <end position="344"/>
    </location>
</feature>
<keyword evidence="7 9" id="KW-1133">Transmembrane helix</keyword>
<gene>
    <name evidence="11" type="primary">LOC107224879</name>
</gene>
<keyword evidence="10" id="KW-1185">Reference proteome</keyword>
<evidence type="ECO:0000256" key="6">
    <source>
        <dbReference type="ARBA" id="ARBA00022692"/>
    </source>
</evidence>
<dbReference type="InParanoid" id="A0A6J0C011"/>
<evidence type="ECO:0000256" key="2">
    <source>
        <dbReference type="ARBA" id="ARBA00004651"/>
    </source>
</evidence>
<dbReference type="GeneID" id="107224879"/>
<dbReference type="PANTHER" id="PTHR12929:SF10">
    <property type="entry name" value="RIBOFLAVIN TRANSPORTER"/>
    <property type="match status" value="1"/>
</dbReference>
<comment type="similarity">
    <text evidence="3 9">Belongs to the riboflavin transporter family.</text>
</comment>
<protein>
    <recommendedName>
        <fullName evidence="9">Riboflavin transporter</fullName>
    </recommendedName>
</protein>
<evidence type="ECO:0000256" key="1">
    <source>
        <dbReference type="ARBA" id="ARBA00000215"/>
    </source>
</evidence>
<dbReference type="InterPro" id="IPR009357">
    <property type="entry name" value="Riboflavin_transptr"/>
</dbReference>
<dbReference type="GO" id="GO:0005886">
    <property type="term" value="C:plasma membrane"/>
    <property type="evidence" value="ECO:0007669"/>
    <property type="project" value="UniProtKB-SubCell"/>
</dbReference>
<dbReference type="RefSeq" id="XP_015520601.1">
    <property type="nucleotide sequence ID" value="XM_015665115.2"/>
</dbReference>
<evidence type="ECO:0000256" key="7">
    <source>
        <dbReference type="ARBA" id="ARBA00022989"/>
    </source>
</evidence>
<comment type="function">
    <text evidence="9">Plasma membrane transporter mediating the uptake by cells of the water soluble vitamin B2/riboflavin that plays a key role in biochemical oxidation-reduction reactions of the carbohydrate, lipid, and amino acid metabolism.</text>
</comment>
<feature type="transmembrane region" description="Helical" evidence="9">
    <location>
        <begin position="81"/>
        <end position="101"/>
    </location>
</feature>
<feature type="transmembrane region" description="Helical" evidence="9">
    <location>
        <begin position="49"/>
        <end position="69"/>
    </location>
</feature>
<evidence type="ECO:0000256" key="4">
    <source>
        <dbReference type="ARBA" id="ARBA00022448"/>
    </source>
</evidence>
<proteinExistence type="inferred from homology"/>
<feature type="transmembrane region" description="Helical" evidence="9">
    <location>
        <begin position="201"/>
        <end position="223"/>
    </location>
</feature>
<feature type="transmembrane region" description="Helical" evidence="9">
    <location>
        <begin position="113"/>
        <end position="134"/>
    </location>
</feature>
<dbReference type="PANTHER" id="PTHR12929">
    <property type="entry name" value="SOLUTE CARRIER FAMILY 52"/>
    <property type="match status" value="1"/>
</dbReference>
<keyword evidence="5 9" id="KW-1003">Cell membrane</keyword>
<reference evidence="11" key="1">
    <citation type="submission" date="2025-08" db="UniProtKB">
        <authorList>
            <consortium name="RefSeq"/>
        </authorList>
    </citation>
    <scope>IDENTIFICATION</scope>
    <source>
        <tissue evidence="11">Thorax and Abdomen</tissue>
    </source>
</reference>
<feature type="transmembrane region" description="Helical" evidence="9">
    <location>
        <begin position="296"/>
        <end position="318"/>
    </location>
</feature>
<dbReference type="Proteomes" id="UP000829291">
    <property type="component" value="Chromosome 1"/>
</dbReference>
<comment type="catalytic activity">
    <reaction evidence="1 9">
        <text>riboflavin(in) = riboflavin(out)</text>
        <dbReference type="Rhea" id="RHEA:35015"/>
        <dbReference type="ChEBI" id="CHEBI:57986"/>
    </reaction>
</comment>
<evidence type="ECO:0000313" key="11">
    <source>
        <dbReference type="RefSeq" id="XP_015520601.1"/>
    </source>
</evidence>
<evidence type="ECO:0000256" key="9">
    <source>
        <dbReference type="RuleBase" id="RU368035"/>
    </source>
</evidence>
<feature type="transmembrane region" description="Helical" evidence="9">
    <location>
        <begin position="263"/>
        <end position="284"/>
    </location>
</feature>
<dbReference type="KEGG" id="nlo:107224879"/>
<keyword evidence="8 9" id="KW-0472">Membrane</keyword>
<dbReference type="Pfam" id="PF06237">
    <property type="entry name" value="SLC52_ribofla_tr"/>
    <property type="match status" value="1"/>
</dbReference>
<feature type="transmembrane region" description="Helical" evidence="9">
    <location>
        <begin position="392"/>
        <end position="414"/>
    </location>
</feature>
<evidence type="ECO:0000256" key="8">
    <source>
        <dbReference type="ARBA" id="ARBA00023136"/>
    </source>
</evidence>
<sequence length="435" mass="47075">MTLAQRFSNRRLLVDALALTFGIGAWIGVNGIFVQLPLLVENAPEEWHLPVYMTLVVQLANIGPILYSFYIKYMSRAHDHLLIYILLGGGTIGMICLIFVHENTSHIFGKESSTALLSLMFVAALVGCTSSVLFMPYMRNYREIYLVSYLVGEGLSGFLPSIIALIQGVGGNAQCVETANSTADNPSYTEYVPDPRFSTSVFFTLLSVILFLSFSAFIALNTLPISRGERVKPPGSTEALPTDPDAAPTFKINSGWKMPRRTYIYLLAMMAVICALGNAVLSGVQPYACLPYGNVAYHLAVTLGAIASPLAMCIGFVVKNPRVDVLSLLTAGILALAGFVSYLAVKSPAPPMQHMWIGEFVVVVAWIIVSGLIGFVKLAITTLFRPDPGRGLFYTGVATQIGSLSGAVLMYCLVKFADIFVKYNPCDDFAGVPSS</sequence>
<dbReference type="OrthoDB" id="9995836at2759"/>
<evidence type="ECO:0000256" key="3">
    <source>
        <dbReference type="ARBA" id="ARBA00006366"/>
    </source>
</evidence>
<name>A0A6J0C011_NEOLC</name>
<evidence type="ECO:0000313" key="10">
    <source>
        <dbReference type="Proteomes" id="UP000829291"/>
    </source>
</evidence>
<evidence type="ECO:0000256" key="5">
    <source>
        <dbReference type="ARBA" id="ARBA00022475"/>
    </source>
</evidence>
<feature type="transmembrane region" description="Helical" evidence="9">
    <location>
        <begin position="146"/>
        <end position="166"/>
    </location>
</feature>
<feature type="transmembrane region" description="Helical" evidence="9">
    <location>
        <begin position="356"/>
        <end position="380"/>
    </location>
</feature>
<keyword evidence="6 9" id="KW-0812">Transmembrane</keyword>
<keyword evidence="4 9" id="KW-0813">Transport</keyword>
<feature type="transmembrane region" description="Helical" evidence="9">
    <location>
        <begin position="12"/>
        <end position="29"/>
    </location>
</feature>
<organism evidence="11">
    <name type="scientific">Neodiprion lecontei</name>
    <name type="common">Redheaded pine sawfly</name>
    <dbReference type="NCBI Taxonomy" id="441921"/>
    <lineage>
        <taxon>Eukaryota</taxon>
        <taxon>Metazoa</taxon>
        <taxon>Ecdysozoa</taxon>
        <taxon>Arthropoda</taxon>
        <taxon>Hexapoda</taxon>
        <taxon>Insecta</taxon>
        <taxon>Pterygota</taxon>
        <taxon>Neoptera</taxon>
        <taxon>Endopterygota</taxon>
        <taxon>Hymenoptera</taxon>
        <taxon>Tenthredinoidea</taxon>
        <taxon>Diprionidae</taxon>
        <taxon>Diprioninae</taxon>
        <taxon>Neodiprion</taxon>
    </lineage>
</organism>
<dbReference type="AlphaFoldDB" id="A0A6J0C011"/>
<accession>A0A6J0C011</accession>
<comment type="subcellular location">
    <subcellularLocation>
        <location evidence="2 9">Cell membrane</location>
        <topology evidence="2 9">Multi-pass membrane protein</topology>
    </subcellularLocation>
</comment>
<dbReference type="GO" id="GO:0032217">
    <property type="term" value="F:riboflavin transmembrane transporter activity"/>
    <property type="evidence" value="ECO:0007669"/>
    <property type="project" value="UniProtKB-UniRule"/>
</dbReference>